<dbReference type="InterPro" id="IPR037235">
    <property type="entry name" value="TRCF-like_C_D7"/>
</dbReference>
<dbReference type="GO" id="GO:0003684">
    <property type="term" value="F:damaged DNA binding"/>
    <property type="evidence" value="ECO:0007669"/>
    <property type="project" value="InterPro"/>
</dbReference>
<dbReference type="PANTHER" id="PTHR47964">
    <property type="entry name" value="ATP-DEPENDENT DNA HELICASE HOMOLOG RECG, CHLOROPLASTIC"/>
    <property type="match status" value="1"/>
</dbReference>
<evidence type="ECO:0000256" key="4">
    <source>
        <dbReference type="ARBA" id="ARBA00022801"/>
    </source>
</evidence>
<evidence type="ECO:0000256" key="3">
    <source>
        <dbReference type="ARBA" id="ARBA00022763"/>
    </source>
</evidence>
<comment type="caution">
    <text evidence="11">The sequence shown here is derived from an EMBL/GenBank/DDBJ whole genome shotgun (WGS) entry which is preliminary data.</text>
</comment>
<dbReference type="HAMAP" id="MF_00969">
    <property type="entry name" value="TRCF"/>
    <property type="match status" value="1"/>
</dbReference>
<dbReference type="SMART" id="SM00982">
    <property type="entry name" value="TRCF"/>
    <property type="match status" value="1"/>
</dbReference>
<dbReference type="SUPFAM" id="SSF141259">
    <property type="entry name" value="CarD-like"/>
    <property type="match status" value="1"/>
</dbReference>
<dbReference type="InterPro" id="IPR005118">
    <property type="entry name" value="TRCF_C"/>
</dbReference>
<dbReference type="Gene3D" id="2.40.10.170">
    <property type="match status" value="1"/>
</dbReference>
<keyword evidence="3" id="KW-0227">DNA damage</keyword>
<dbReference type="GO" id="GO:0005524">
    <property type="term" value="F:ATP binding"/>
    <property type="evidence" value="ECO:0007669"/>
    <property type="project" value="UniProtKB-KW"/>
</dbReference>
<feature type="domain" description="Helicase C-terminal" evidence="10">
    <location>
        <begin position="398"/>
        <end position="554"/>
    </location>
</feature>
<dbReference type="Pfam" id="PF00270">
    <property type="entry name" value="DEAD"/>
    <property type="match status" value="1"/>
</dbReference>
<keyword evidence="6" id="KW-0067">ATP-binding</keyword>
<organism evidence="11 12">
    <name type="scientific">Candidatus Sulfomarinibacter kjeldsenii</name>
    <dbReference type="NCBI Taxonomy" id="2885994"/>
    <lineage>
        <taxon>Bacteria</taxon>
        <taxon>Pseudomonadati</taxon>
        <taxon>Acidobacteriota</taxon>
        <taxon>Thermoanaerobaculia</taxon>
        <taxon>Thermoanaerobaculales</taxon>
        <taxon>Candidatus Sulfomarinibacteraceae</taxon>
        <taxon>Candidatus Sulfomarinibacter</taxon>
    </lineage>
</organism>
<dbReference type="InterPro" id="IPR036101">
    <property type="entry name" value="CarD-like/TRCF_RID_sf"/>
</dbReference>
<keyword evidence="4" id="KW-0378">Hydrolase</keyword>
<dbReference type="InterPro" id="IPR014001">
    <property type="entry name" value="Helicase_ATP-bd"/>
</dbReference>
<dbReference type="PROSITE" id="PS51192">
    <property type="entry name" value="HELICASE_ATP_BIND_1"/>
    <property type="match status" value="1"/>
</dbReference>
<evidence type="ECO:0000256" key="5">
    <source>
        <dbReference type="ARBA" id="ARBA00022806"/>
    </source>
</evidence>
<evidence type="ECO:0000259" key="10">
    <source>
        <dbReference type="PROSITE" id="PS51194"/>
    </source>
</evidence>
<dbReference type="NCBIfam" id="TIGR00580">
    <property type="entry name" value="mfd"/>
    <property type="match status" value="1"/>
</dbReference>
<dbReference type="Pfam" id="PF00271">
    <property type="entry name" value="Helicase_C"/>
    <property type="match status" value="1"/>
</dbReference>
<sequence>SPGEGRRFAHLLREGEVEPVSPPPPPGGVAIAEGELQHGFVWQDQLAVYGRRDLTSTPRPRRRRAGVAAFASDLRDLRPDDLVVHLDHGIGRFTGFRRVSVEGRELEMLVLAYHGGDSLLVPVDRADLIQKYASGEAEVRPKLDRLGGGSWRRRKARVKKAVREMAAELLRLAAVRQGARGFAFSPDSPWQHEFEDAFEFELTLDQDRAVGEIKEDMESERPMDRLLCGDVGYGKTEVAIRAAFKAVLEGKQVAVLAPTTILVDQHLQTFRRRFEGFAVETRMLSRFVSKTEAAEVIKGLAEGRVDVVVGTHRLLGDTIRFRDLGLVVLDEEQRFGVAQKERLKKLRTEVDVIAMSATPIPRTLNLSFSGLRDISIIETPPRDRQAVETSVIEFSEEVVREAILYEKERGGQVFFVHNRVRSIGAFADWVRRIVPEARVVVAHGQMSERHLESAMRAFLEGEADVLLATAIIENGLDIPNANTLLVNRADRFGLAQLYQLRGRVGRSERLAFAYFLVPPGLTLTPTARARLSAIQEFCELGAGFRVAARDLEIRGAGNLLGAEQHGFLEAVGFETYCQLLEEAVAELEGRPPTVHREVELRLGMDLQLPERYLPEPLLRLSFYKRLAACDDEEGLSALLEEMADRYGPAPPQVEDLARAQRVRMAARRAGVASVKRRARKWRLGLDPTTNPSLNLGEALTGWSGAQVSPECEITLPIGDNGPELERVVRFLKQVKGQE</sequence>
<dbReference type="InterPro" id="IPR011545">
    <property type="entry name" value="DEAD/DEAH_box_helicase_dom"/>
</dbReference>
<evidence type="ECO:0000256" key="7">
    <source>
        <dbReference type="ARBA" id="ARBA00023125"/>
    </source>
</evidence>
<dbReference type="Proteomes" id="UP000598633">
    <property type="component" value="Unassembled WGS sequence"/>
</dbReference>
<reference evidence="11 12" key="1">
    <citation type="submission" date="2020-08" db="EMBL/GenBank/DDBJ databases">
        <title>Acidobacteriota in marine sediments use diverse sulfur dissimilation pathways.</title>
        <authorList>
            <person name="Wasmund K."/>
        </authorList>
    </citation>
    <scope>NUCLEOTIDE SEQUENCE [LARGE SCALE GENOMIC DNA]</scope>
    <source>
        <strain evidence="11">MAG AM3-A</strain>
    </source>
</reference>
<evidence type="ECO:0000313" key="11">
    <source>
        <dbReference type="EMBL" id="MBD3871253.1"/>
    </source>
</evidence>
<evidence type="ECO:0000256" key="6">
    <source>
        <dbReference type="ARBA" id="ARBA00022840"/>
    </source>
</evidence>
<dbReference type="GO" id="GO:0003678">
    <property type="term" value="F:DNA helicase activity"/>
    <property type="evidence" value="ECO:0007669"/>
    <property type="project" value="TreeGrafter"/>
</dbReference>
<accession>A0A8J6Y0N2</accession>
<dbReference type="InterPro" id="IPR004576">
    <property type="entry name" value="Mfd"/>
</dbReference>
<dbReference type="Gene3D" id="3.90.1150.50">
    <property type="entry name" value="Transcription-repair-coupling factor, D7 domain"/>
    <property type="match status" value="1"/>
</dbReference>
<dbReference type="Pfam" id="PF03461">
    <property type="entry name" value="TRCF"/>
    <property type="match status" value="1"/>
</dbReference>
<keyword evidence="7" id="KW-0238">DNA-binding</keyword>
<keyword evidence="1" id="KW-0963">Cytoplasm</keyword>
<evidence type="ECO:0000256" key="1">
    <source>
        <dbReference type="ARBA" id="ARBA00022490"/>
    </source>
</evidence>
<dbReference type="InterPro" id="IPR047112">
    <property type="entry name" value="RecG/Mfd"/>
</dbReference>
<dbReference type="InterPro" id="IPR003711">
    <property type="entry name" value="CarD-like/TRCF_RID"/>
</dbReference>
<dbReference type="PANTHER" id="PTHR47964:SF1">
    <property type="entry name" value="ATP-DEPENDENT DNA HELICASE HOMOLOG RECG, CHLOROPLASTIC"/>
    <property type="match status" value="1"/>
</dbReference>
<name>A0A8J6Y0N2_9BACT</name>
<evidence type="ECO:0000259" key="9">
    <source>
        <dbReference type="PROSITE" id="PS51192"/>
    </source>
</evidence>
<feature type="domain" description="Helicase ATP-binding" evidence="9">
    <location>
        <begin position="216"/>
        <end position="377"/>
    </location>
</feature>
<protein>
    <submittedName>
        <fullName evidence="11">Transcription-repair coupling factor</fullName>
    </submittedName>
</protein>
<dbReference type="SUPFAM" id="SSF143517">
    <property type="entry name" value="TRCF domain-like"/>
    <property type="match status" value="1"/>
</dbReference>
<dbReference type="CDD" id="cd17991">
    <property type="entry name" value="DEXHc_TRCF"/>
    <property type="match status" value="1"/>
</dbReference>
<feature type="non-terminal residue" evidence="11">
    <location>
        <position position="1"/>
    </location>
</feature>
<dbReference type="SMART" id="SM01058">
    <property type="entry name" value="CarD_TRCF"/>
    <property type="match status" value="1"/>
</dbReference>
<dbReference type="GO" id="GO:0016787">
    <property type="term" value="F:hydrolase activity"/>
    <property type="evidence" value="ECO:0007669"/>
    <property type="project" value="UniProtKB-KW"/>
</dbReference>
<keyword evidence="5" id="KW-0347">Helicase</keyword>
<dbReference type="AlphaFoldDB" id="A0A8J6Y0N2"/>
<keyword evidence="2" id="KW-0547">Nucleotide-binding</keyword>
<dbReference type="SMART" id="SM00490">
    <property type="entry name" value="HELICc"/>
    <property type="match status" value="1"/>
</dbReference>
<dbReference type="GO" id="GO:0006281">
    <property type="term" value="P:DNA repair"/>
    <property type="evidence" value="ECO:0007669"/>
    <property type="project" value="UniProtKB-KW"/>
</dbReference>
<dbReference type="SUPFAM" id="SSF52540">
    <property type="entry name" value="P-loop containing nucleoside triphosphate hydrolases"/>
    <property type="match status" value="2"/>
</dbReference>
<proteinExistence type="inferred from homology"/>
<evidence type="ECO:0000313" key="12">
    <source>
        <dbReference type="Proteomes" id="UP000598633"/>
    </source>
</evidence>
<dbReference type="SMART" id="SM00487">
    <property type="entry name" value="DEXDc"/>
    <property type="match status" value="1"/>
</dbReference>
<dbReference type="Gene3D" id="3.40.50.300">
    <property type="entry name" value="P-loop containing nucleotide triphosphate hydrolases"/>
    <property type="match status" value="2"/>
</dbReference>
<dbReference type="EMBL" id="JACXWA010000122">
    <property type="protein sequence ID" value="MBD3871253.1"/>
    <property type="molecule type" value="Genomic_DNA"/>
</dbReference>
<evidence type="ECO:0000256" key="2">
    <source>
        <dbReference type="ARBA" id="ARBA00022741"/>
    </source>
</evidence>
<dbReference type="Pfam" id="PF02559">
    <property type="entry name" value="CarD_TRCF_RID"/>
    <property type="match status" value="1"/>
</dbReference>
<keyword evidence="8" id="KW-0234">DNA repair</keyword>
<dbReference type="InterPro" id="IPR001650">
    <property type="entry name" value="Helicase_C-like"/>
</dbReference>
<evidence type="ECO:0000256" key="8">
    <source>
        <dbReference type="ARBA" id="ARBA00023204"/>
    </source>
</evidence>
<dbReference type="InterPro" id="IPR027417">
    <property type="entry name" value="P-loop_NTPase"/>
</dbReference>
<dbReference type="PROSITE" id="PS51194">
    <property type="entry name" value="HELICASE_CTER"/>
    <property type="match status" value="1"/>
</dbReference>
<gene>
    <name evidence="11" type="primary">mfd</name>
    <name evidence="11" type="ORF">IFJ97_07840</name>
</gene>